<protein>
    <submittedName>
        <fullName evidence="1">Uncharacterized protein</fullName>
    </submittedName>
</protein>
<evidence type="ECO:0000313" key="1">
    <source>
        <dbReference type="EMBL" id="KAI4351169.1"/>
    </source>
</evidence>
<accession>A0ACB9PTI2</accession>
<dbReference type="Proteomes" id="UP000828941">
    <property type="component" value="Chromosome 3"/>
</dbReference>
<keyword evidence="2" id="KW-1185">Reference proteome</keyword>
<name>A0ACB9PTI2_BAUVA</name>
<reference evidence="1 2" key="1">
    <citation type="journal article" date="2022" name="DNA Res.">
        <title>Chromosomal-level genome assembly of the orchid tree Bauhinia variegata (Leguminosae; Cercidoideae) supports the allotetraploid origin hypothesis of Bauhinia.</title>
        <authorList>
            <person name="Zhong Y."/>
            <person name="Chen Y."/>
            <person name="Zheng D."/>
            <person name="Pang J."/>
            <person name="Liu Y."/>
            <person name="Luo S."/>
            <person name="Meng S."/>
            <person name="Qian L."/>
            <person name="Wei D."/>
            <person name="Dai S."/>
            <person name="Zhou R."/>
        </authorList>
    </citation>
    <scope>NUCLEOTIDE SEQUENCE [LARGE SCALE GENOMIC DNA]</scope>
    <source>
        <strain evidence="1">BV-YZ2020</strain>
    </source>
</reference>
<comment type="caution">
    <text evidence="1">The sequence shown here is derived from an EMBL/GenBank/DDBJ whole genome shotgun (WGS) entry which is preliminary data.</text>
</comment>
<organism evidence="1 2">
    <name type="scientific">Bauhinia variegata</name>
    <name type="common">Purple orchid tree</name>
    <name type="synonym">Phanera variegata</name>
    <dbReference type="NCBI Taxonomy" id="167791"/>
    <lineage>
        <taxon>Eukaryota</taxon>
        <taxon>Viridiplantae</taxon>
        <taxon>Streptophyta</taxon>
        <taxon>Embryophyta</taxon>
        <taxon>Tracheophyta</taxon>
        <taxon>Spermatophyta</taxon>
        <taxon>Magnoliopsida</taxon>
        <taxon>eudicotyledons</taxon>
        <taxon>Gunneridae</taxon>
        <taxon>Pentapetalae</taxon>
        <taxon>rosids</taxon>
        <taxon>fabids</taxon>
        <taxon>Fabales</taxon>
        <taxon>Fabaceae</taxon>
        <taxon>Cercidoideae</taxon>
        <taxon>Cercideae</taxon>
        <taxon>Bauhiniinae</taxon>
        <taxon>Bauhinia</taxon>
    </lineage>
</organism>
<gene>
    <name evidence="1" type="ORF">L6164_005549</name>
</gene>
<sequence>MKQFPSRMLIETWMNDSSLENLVADDMPRKKIPRLSPAGTSTSSHQVEDDSSLKNLVAVDMPRKKIPGLSPAGTSTSSRQVEDAKAASSSNQLCENNFSIQDPRSRDQPSTVIRQKVKDALNMFRELSDQFLKEYDAEKCGRMNAKRKVQIEAAMFLRKKHEWINSSKRLGPVPGIEVGDKFYGLHHQFSSGIDFMKINGNLVATSIVASNRYANRRSNNSLIYMGQGGNPMVFGVKPKDQKLKGGNLALQNSMNAKTPVRLIFKLSSSNMNCITYVYDGLYQVDKMTQGRGEFGKLVFKFFLNRISGQPESLTPGKKNNSYSPKGCGNCLDNEKCLCAIKNGGRIPYDLNRKLVADGRKSPIYECGPSCNCSASCINRGRFVCEYIGEFISGKEAEQRLVADGYAIELGAGKSFIDATRQGNVARFINHSCSLIFVLKDVLYDDKRFIHKMLFAVKDIACGRELTYDHKKKES</sequence>
<evidence type="ECO:0000313" key="2">
    <source>
        <dbReference type="Proteomes" id="UP000828941"/>
    </source>
</evidence>
<proteinExistence type="predicted"/>
<dbReference type="EMBL" id="CM039428">
    <property type="protein sequence ID" value="KAI4351169.1"/>
    <property type="molecule type" value="Genomic_DNA"/>
</dbReference>